<feature type="transmembrane region" description="Helical" evidence="2">
    <location>
        <begin position="1014"/>
        <end position="1034"/>
    </location>
</feature>
<feature type="transmembrane region" description="Helical" evidence="2">
    <location>
        <begin position="196"/>
        <end position="214"/>
    </location>
</feature>
<name>A0AAW9Q101_9CYAN</name>
<feature type="region of interest" description="Disordered" evidence="1">
    <location>
        <begin position="99"/>
        <end position="146"/>
    </location>
</feature>
<dbReference type="Proteomes" id="UP001333818">
    <property type="component" value="Unassembled WGS sequence"/>
</dbReference>
<keyword evidence="2" id="KW-0812">Transmembrane</keyword>
<feature type="transmembrane region" description="Helical" evidence="2">
    <location>
        <begin position="714"/>
        <end position="732"/>
    </location>
</feature>
<evidence type="ECO:0000256" key="1">
    <source>
        <dbReference type="SAM" id="MobiDB-lite"/>
    </source>
</evidence>
<organism evidence="3 4">
    <name type="scientific">Tumidithrix elongata BACA0141</name>
    <dbReference type="NCBI Taxonomy" id="2716417"/>
    <lineage>
        <taxon>Bacteria</taxon>
        <taxon>Bacillati</taxon>
        <taxon>Cyanobacteriota</taxon>
        <taxon>Cyanophyceae</taxon>
        <taxon>Pseudanabaenales</taxon>
        <taxon>Pseudanabaenaceae</taxon>
        <taxon>Tumidithrix</taxon>
        <taxon>Tumidithrix elongata</taxon>
    </lineage>
</organism>
<proteinExistence type="predicted"/>
<feature type="transmembrane region" description="Helical" evidence="2">
    <location>
        <begin position="1251"/>
        <end position="1268"/>
    </location>
</feature>
<keyword evidence="2" id="KW-0472">Membrane</keyword>
<dbReference type="EMBL" id="JAZBJZ010000044">
    <property type="protein sequence ID" value="MEE3717524.1"/>
    <property type="molecule type" value="Genomic_DNA"/>
</dbReference>
<feature type="transmembrane region" description="Helical" evidence="2">
    <location>
        <begin position="1069"/>
        <end position="1090"/>
    </location>
</feature>
<feature type="transmembrane region" description="Helical" evidence="2">
    <location>
        <begin position="253"/>
        <end position="271"/>
    </location>
</feature>
<feature type="transmembrane region" description="Helical" evidence="2">
    <location>
        <begin position="164"/>
        <end position="184"/>
    </location>
</feature>
<feature type="transmembrane region" description="Helical" evidence="2">
    <location>
        <begin position="783"/>
        <end position="808"/>
    </location>
</feature>
<protein>
    <recommendedName>
        <fullName evidence="5">DUF2157 domain-containing protein</fullName>
    </recommendedName>
</protein>
<feature type="transmembrane region" description="Helical" evidence="2">
    <location>
        <begin position="947"/>
        <end position="968"/>
    </location>
</feature>
<keyword evidence="2" id="KW-1133">Transmembrane helix</keyword>
<feature type="transmembrane region" description="Helical" evidence="2">
    <location>
        <begin position="504"/>
        <end position="525"/>
    </location>
</feature>
<feature type="compositionally biased region" description="Polar residues" evidence="1">
    <location>
        <begin position="99"/>
        <end position="115"/>
    </location>
</feature>
<feature type="transmembrane region" description="Helical" evidence="2">
    <location>
        <begin position="555"/>
        <end position="571"/>
    </location>
</feature>
<keyword evidence="4" id="KW-1185">Reference proteome</keyword>
<feature type="transmembrane region" description="Helical" evidence="2">
    <location>
        <begin position="1040"/>
        <end position="1057"/>
    </location>
</feature>
<accession>A0AAW9Q101</accession>
<feature type="transmembrane region" description="Helical" evidence="2">
    <location>
        <begin position="435"/>
        <end position="453"/>
    </location>
</feature>
<evidence type="ECO:0000313" key="3">
    <source>
        <dbReference type="EMBL" id="MEE3717524.1"/>
    </source>
</evidence>
<dbReference type="RefSeq" id="WP_330483953.1">
    <property type="nucleotide sequence ID" value="NZ_JAZBJZ010000044.1"/>
</dbReference>
<feature type="transmembrane region" description="Helical" evidence="2">
    <location>
        <begin position="473"/>
        <end position="492"/>
    </location>
</feature>
<feature type="transmembrane region" description="Helical" evidence="2">
    <location>
        <begin position="226"/>
        <end position="247"/>
    </location>
</feature>
<feature type="transmembrane region" description="Helical" evidence="2">
    <location>
        <begin position="583"/>
        <end position="603"/>
    </location>
</feature>
<feature type="transmembrane region" description="Helical" evidence="2">
    <location>
        <begin position="640"/>
        <end position="659"/>
    </location>
</feature>
<feature type="transmembrane region" description="Helical" evidence="2">
    <location>
        <begin position="923"/>
        <end position="940"/>
    </location>
</feature>
<feature type="transmembrane region" description="Helical" evidence="2">
    <location>
        <begin position="820"/>
        <end position="837"/>
    </location>
</feature>
<feature type="transmembrane region" description="Helical" evidence="2">
    <location>
        <begin position="666"/>
        <end position="684"/>
    </location>
</feature>
<feature type="transmembrane region" description="Helical" evidence="2">
    <location>
        <begin position="744"/>
        <end position="763"/>
    </location>
</feature>
<reference evidence="3" key="1">
    <citation type="submission" date="2024-01" db="EMBL/GenBank/DDBJ databases">
        <title>Bank of Algae and Cyanobacteria of the Azores (BACA) strain genomes.</title>
        <authorList>
            <person name="Luz R."/>
            <person name="Cordeiro R."/>
            <person name="Fonseca A."/>
            <person name="Goncalves V."/>
        </authorList>
    </citation>
    <scope>NUCLEOTIDE SEQUENCE</scope>
    <source>
        <strain evidence="3">BACA0141</strain>
    </source>
</reference>
<feature type="transmembrane region" description="Helical" evidence="2">
    <location>
        <begin position="1135"/>
        <end position="1161"/>
    </location>
</feature>
<feature type="transmembrane region" description="Helical" evidence="2">
    <location>
        <begin position="980"/>
        <end position="1002"/>
    </location>
</feature>
<feature type="transmembrane region" description="Helical" evidence="2">
    <location>
        <begin position="615"/>
        <end position="634"/>
    </location>
</feature>
<sequence>MNSESLTYLRLDFEIAVPYAVVLKGIEAWFEWDLISELDLRWRNTRLQGNRLIVVAKLNDNILLGLDLWLQMGLLTDEYVRLLGRTRFSRDLPTFSEATSVRTHPTEASMQSLTQDLPELEPTRSTSNVSTRNSPPPSPRPVVPVHHPSRSAQMVQSLISEFSTIWLLFLGVFLVVVSSGVLAASQWNQFPPQGQFAILLGYTLAFWVVSLWTGRQEKLSLTTRTLEILTLLVIPVNFWAIDGFQLLSNSVGLIESAIAAVMLSGITLLLLKQQVASKLTALNCVGLSLLHIGWGIAGYPLIAVYIGTVGTSLIFFWQQKEREASDRTKLSLGEITIAYTTLILLFRAIFIAGVSITDLGLALGICGWMASKLNRRQNAEGKDPQPQFPIAAGLLLLGWGVSVGAQFPWQAVAVSILALFLLFERLQRHWQGIDLAAIFAIALQTFCLAFQLLPLQMRTDVVNWGMSLARIDTPLPLLGIVIFPYVILSLFLSDRLRRSERHSLAKLGETLSLGLGVLLSCLSFLSPVTRSLNLGLSFVTLFAVTIRRDRAVKELIYFTHIVGLGAISSIGDFCFPNLKLWDWGMLSLGLAIVEWGFSALLQLNSPRLQIWRQSAWALGTLLAGLSYLLLIQGFRDSTLLTRSMIWAIVPLTLTILGYIRNFPQASSSTSLSILSLFLLQALTFPQMETRAIGLGIGFVLMLVNTLKRQELGEAAIAVGFGVSLVGSLLWQFSSHYELIDRFNLLMNSAGITAIVLLAIRHGLRHQASNPNSDPNSDRILPKIYSRVLDGWATALVIPVYIFLTFWVITNYTFHHFLPNGFLSATCLITLTMLYRSIFEAKGWAIYFVGGGLELLTYATVSLMQGSLTAFAIANIALGLASQLFGDLWLARKGWARFPQAWHVLPLVFGFLGTLLRLHVFTDWTGFVTLGTSAIAIGIGRRQPEWKGLTYLGIVGITLAIYELLIYQLSLSTGGSIGDGLVLMAIAATAIAIVYRLLSSLLIPYLRLERRELRIIGNIHWFMGVGLTIFASFLLPSQFGGVLGTCAALVLTIYALVSGRDRADLAAAEFWVYAGISMAIVTGIYLLYFAFPDSLFIVNILRPYAATIACFVCIPIQLAPWDAWGWSNKPWHRSAIVLPCLSVITTAISISIPSLFIVAAFYSWVARVKNSIRISYVSLILVNWALMQFYHQHQLTNSLWYVATLGFSLLYVVQVDPSLSAPEAREQRHMLRLLGTGSICASAAIQSPDNLGMAWVAIGIGLAFILAGLTLRVRSYLYVGTIAFITVILIQVSIFVTKYSLLIWALGIFAGIVFIWIAANFEARRDRILALIRDIATELQAWE</sequence>
<feature type="transmembrane region" description="Helical" evidence="2">
    <location>
        <begin position="1102"/>
        <end position="1123"/>
    </location>
</feature>
<feature type="transmembrane region" description="Helical" evidence="2">
    <location>
        <begin position="690"/>
        <end position="707"/>
    </location>
</feature>
<feature type="transmembrane region" description="Helical" evidence="2">
    <location>
        <begin position="869"/>
        <end position="889"/>
    </location>
</feature>
<evidence type="ECO:0000256" key="2">
    <source>
        <dbReference type="SAM" id="Phobius"/>
    </source>
</evidence>
<evidence type="ECO:0008006" key="5">
    <source>
        <dbReference type="Google" id="ProtNLM"/>
    </source>
</evidence>
<feature type="transmembrane region" description="Helical" evidence="2">
    <location>
        <begin position="292"/>
        <end position="317"/>
    </location>
</feature>
<feature type="transmembrane region" description="Helical" evidence="2">
    <location>
        <begin position="1197"/>
        <end position="1214"/>
    </location>
</feature>
<feature type="transmembrane region" description="Helical" evidence="2">
    <location>
        <begin position="844"/>
        <end position="863"/>
    </location>
</feature>
<feature type="compositionally biased region" description="Low complexity" evidence="1">
    <location>
        <begin position="123"/>
        <end position="133"/>
    </location>
</feature>
<feature type="transmembrane region" description="Helical" evidence="2">
    <location>
        <begin position="901"/>
        <end position="917"/>
    </location>
</feature>
<feature type="transmembrane region" description="Helical" evidence="2">
    <location>
        <begin position="1300"/>
        <end position="1318"/>
    </location>
</feature>
<comment type="caution">
    <text evidence="3">The sequence shown here is derived from an EMBL/GenBank/DDBJ whole genome shotgun (WGS) entry which is preliminary data.</text>
</comment>
<feature type="transmembrane region" description="Helical" evidence="2">
    <location>
        <begin position="337"/>
        <end position="365"/>
    </location>
</feature>
<feature type="transmembrane region" description="Helical" evidence="2">
    <location>
        <begin position="1173"/>
        <end position="1190"/>
    </location>
</feature>
<gene>
    <name evidence="3" type="ORF">V2H45_12240</name>
</gene>
<feature type="transmembrane region" description="Helical" evidence="2">
    <location>
        <begin position="1275"/>
        <end position="1294"/>
    </location>
</feature>
<evidence type="ECO:0000313" key="4">
    <source>
        <dbReference type="Proteomes" id="UP001333818"/>
    </source>
</evidence>